<dbReference type="Proteomes" id="UP001187415">
    <property type="component" value="Unassembled WGS sequence"/>
</dbReference>
<gene>
    <name evidence="10" type="ORF">Q5P01_012932</name>
</gene>
<feature type="region of interest" description="Disordered" evidence="6">
    <location>
        <begin position="641"/>
        <end position="672"/>
    </location>
</feature>
<dbReference type="GO" id="GO:0034332">
    <property type="term" value="P:adherens junction organization"/>
    <property type="evidence" value="ECO:0007669"/>
    <property type="project" value="TreeGrafter"/>
</dbReference>
<dbReference type="GO" id="GO:0008013">
    <property type="term" value="F:beta-catenin binding"/>
    <property type="evidence" value="ECO:0007669"/>
    <property type="project" value="TreeGrafter"/>
</dbReference>
<evidence type="ECO:0000256" key="4">
    <source>
        <dbReference type="ARBA" id="ARBA00023136"/>
    </source>
</evidence>
<dbReference type="GO" id="GO:0016342">
    <property type="term" value="C:catenin complex"/>
    <property type="evidence" value="ECO:0007669"/>
    <property type="project" value="TreeGrafter"/>
</dbReference>
<feature type="region of interest" description="Disordered" evidence="6">
    <location>
        <begin position="472"/>
        <end position="517"/>
    </location>
</feature>
<keyword evidence="3 5" id="KW-0106">Calcium</keyword>
<dbReference type="GO" id="GO:0007156">
    <property type="term" value="P:homophilic cell adhesion via plasma membrane adhesion molecules"/>
    <property type="evidence" value="ECO:0007669"/>
    <property type="project" value="InterPro"/>
</dbReference>
<dbReference type="EMBL" id="JAUPFM010000009">
    <property type="protein sequence ID" value="KAK2842732.1"/>
    <property type="molecule type" value="Genomic_DNA"/>
</dbReference>
<dbReference type="InterPro" id="IPR039808">
    <property type="entry name" value="Cadherin"/>
</dbReference>
<dbReference type="Gene3D" id="2.60.40.60">
    <property type="entry name" value="Cadherins"/>
    <property type="match status" value="4"/>
</dbReference>
<keyword evidence="4 7" id="KW-0472">Membrane</keyword>
<dbReference type="CDD" id="cd11304">
    <property type="entry name" value="Cadherin_repeat"/>
    <property type="match status" value="3"/>
</dbReference>
<dbReference type="GO" id="GO:0044331">
    <property type="term" value="P:cell-cell adhesion mediated by cadherin"/>
    <property type="evidence" value="ECO:0007669"/>
    <property type="project" value="TreeGrafter"/>
</dbReference>
<sequence length="747" mass="80274">MDEVVTHFTMRTFLLFLLVMLLRTSSVAAGMCSAESFVTVAEDNTADTVVATITTDPGVTLEFSDAASTHDNTFKLVGNQLVAAKKLDYETKQEYSVRITCSNSAIGPPFPITIVVLVTNVNDNPPVFDKNLYQVNVNEMSPINTTVGRFAATDKDKDALYYTLTSDFNYFKLKAATNPDVLVNAVLDYDKVKNVQLILYAQDTPLTSTESTVSFTATTTIMVTIVDVDNRPPWFQPCNNYALDGALVCLNSGYTGKVVQNEQVAGVLPLKPGPLYAIDGDSDINGEITYKFLSGNEGGLFEINPNTGNITMVKPAELLENITLTVVASQTINTFQFTTTTVTISVQVKSHHPPKFQSPEYKGVITAVGAMAMDATNKDKPLQILATDDDYGISGLNPYISYSIDSKDFIIFNGFLFMTNDLPESTLSLQVVAKDTSNDDSATAQLSVAVKTGLTTTTLPLSTTDLTTSVGESTTVLSSSTGSSTTSGIMSTTNPSMSTEESVSTTNPIMSTEESVSTVSTAQTPAVVITSGGFGVADMAALGATLGVLLFVCLVVIGLLIYHMRKGKADWKKVFEASMFQSSLGKGSGGQKEGIQYTNEAFENDEDGGSMGSSDPAGGSVMAGGEPRRVAADMPLKEANVKSSTSLHGLLPDDTSQAGSDTTDEKEVKPILTKERRMEEGYKAVWFKEDIDPNAKEEVVIIPDSREEDSDADEHSFSGREEDEGTTNKQKPQRLSLLRQIWTVALG</sequence>
<dbReference type="GO" id="GO:0016477">
    <property type="term" value="P:cell migration"/>
    <property type="evidence" value="ECO:0007669"/>
    <property type="project" value="TreeGrafter"/>
</dbReference>
<evidence type="ECO:0000313" key="10">
    <source>
        <dbReference type="EMBL" id="KAK2842732.1"/>
    </source>
</evidence>
<evidence type="ECO:0000256" key="8">
    <source>
        <dbReference type="SAM" id="SignalP"/>
    </source>
</evidence>
<feature type="compositionally biased region" description="Polar residues" evidence="6">
    <location>
        <begin position="494"/>
        <end position="510"/>
    </location>
</feature>
<feature type="chain" id="PRO_5041675530" description="Cadherin domain-containing protein" evidence="8">
    <location>
        <begin position="30"/>
        <end position="747"/>
    </location>
</feature>
<dbReference type="GO" id="GO:0000902">
    <property type="term" value="P:cell morphogenesis"/>
    <property type="evidence" value="ECO:0007669"/>
    <property type="project" value="TreeGrafter"/>
</dbReference>
<feature type="region of interest" description="Disordered" evidence="6">
    <location>
        <begin position="602"/>
        <end position="625"/>
    </location>
</feature>
<protein>
    <recommendedName>
        <fullName evidence="9">Cadherin domain-containing protein</fullName>
    </recommendedName>
</protein>
<comment type="caution">
    <text evidence="10">The sequence shown here is derived from an EMBL/GenBank/DDBJ whole genome shotgun (WGS) entry which is preliminary data.</text>
</comment>
<evidence type="ECO:0000313" key="11">
    <source>
        <dbReference type="Proteomes" id="UP001187415"/>
    </source>
</evidence>
<comment type="subcellular location">
    <subcellularLocation>
        <location evidence="1">Membrane</location>
    </subcellularLocation>
</comment>
<dbReference type="SMART" id="SM00112">
    <property type="entry name" value="CA"/>
    <property type="match status" value="3"/>
</dbReference>
<dbReference type="GO" id="GO:0005912">
    <property type="term" value="C:adherens junction"/>
    <property type="evidence" value="ECO:0007669"/>
    <property type="project" value="TreeGrafter"/>
</dbReference>
<dbReference type="InterPro" id="IPR015919">
    <property type="entry name" value="Cadherin-like_sf"/>
</dbReference>
<keyword evidence="2" id="KW-0677">Repeat</keyword>
<dbReference type="PANTHER" id="PTHR24027:SF414">
    <property type="entry name" value="CADHERIN-RELATED FAMILY MEMBER 5 ISOFORM X1"/>
    <property type="match status" value="1"/>
</dbReference>
<dbReference type="AlphaFoldDB" id="A0AA88MPK6"/>
<organism evidence="10 11">
    <name type="scientific">Channa striata</name>
    <name type="common">Snakehead murrel</name>
    <name type="synonym">Ophicephalus striatus</name>
    <dbReference type="NCBI Taxonomy" id="64152"/>
    <lineage>
        <taxon>Eukaryota</taxon>
        <taxon>Metazoa</taxon>
        <taxon>Chordata</taxon>
        <taxon>Craniata</taxon>
        <taxon>Vertebrata</taxon>
        <taxon>Euteleostomi</taxon>
        <taxon>Actinopterygii</taxon>
        <taxon>Neopterygii</taxon>
        <taxon>Teleostei</taxon>
        <taxon>Neoteleostei</taxon>
        <taxon>Acanthomorphata</taxon>
        <taxon>Anabantaria</taxon>
        <taxon>Anabantiformes</taxon>
        <taxon>Channoidei</taxon>
        <taxon>Channidae</taxon>
        <taxon>Channa</taxon>
    </lineage>
</organism>
<dbReference type="SUPFAM" id="SSF49313">
    <property type="entry name" value="Cadherin-like"/>
    <property type="match status" value="3"/>
</dbReference>
<dbReference type="PROSITE" id="PS50268">
    <property type="entry name" value="CADHERIN_2"/>
    <property type="match status" value="3"/>
</dbReference>
<evidence type="ECO:0000256" key="5">
    <source>
        <dbReference type="PROSITE-ProRule" id="PRU00043"/>
    </source>
</evidence>
<dbReference type="GO" id="GO:0007043">
    <property type="term" value="P:cell-cell junction assembly"/>
    <property type="evidence" value="ECO:0007669"/>
    <property type="project" value="TreeGrafter"/>
</dbReference>
<dbReference type="PRINTS" id="PR00205">
    <property type="entry name" value="CADHERIN"/>
</dbReference>
<evidence type="ECO:0000256" key="6">
    <source>
        <dbReference type="SAM" id="MobiDB-lite"/>
    </source>
</evidence>
<dbReference type="GO" id="GO:0005509">
    <property type="term" value="F:calcium ion binding"/>
    <property type="evidence" value="ECO:0007669"/>
    <property type="project" value="UniProtKB-UniRule"/>
</dbReference>
<feature type="compositionally biased region" description="Low complexity" evidence="6">
    <location>
        <begin position="472"/>
        <end position="493"/>
    </location>
</feature>
<accession>A0AA88MPK6</accession>
<feature type="signal peptide" evidence="8">
    <location>
        <begin position="1"/>
        <end position="29"/>
    </location>
</feature>
<name>A0AA88MPK6_CHASR</name>
<feature type="domain" description="Cadherin" evidence="9">
    <location>
        <begin position="129"/>
        <end position="235"/>
    </location>
</feature>
<dbReference type="GO" id="GO:0045296">
    <property type="term" value="F:cadherin binding"/>
    <property type="evidence" value="ECO:0007669"/>
    <property type="project" value="TreeGrafter"/>
</dbReference>
<evidence type="ECO:0000256" key="1">
    <source>
        <dbReference type="ARBA" id="ARBA00004370"/>
    </source>
</evidence>
<dbReference type="Pfam" id="PF00028">
    <property type="entry name" value="Cadherin"/>
    <property type="match status" value="2"/>
</dbReference>
<evidence type="ECO:0000256" key="7">
    <source>
        <dbReference type="SAM" id="Phobius"/>
    </source>
</evidence>
<evidence type="ECO:0000256" key="2">
    <source>
        <dbReference type="ARBA" id="ARBA00022737"/>
    </source>
</evidence>
<proteinExistence type="predicted"/>
<reference evidence="10" key="1">
    <citation type="submission" date="2023-07" db="EMBL/GenBank/DDBJ databases">
        <title>Chromosome-level Genome Assembly of Striped Snakehead (Channa striata).</title>
        <authorList>
            <person name="Liu H."/>
        </authorList>
    </citation>
    <scope>NUCLEOTIDE SEQUENCE</scope>
    <source>
        <strain evidence="10">Gz</strain>
        <tissue evidence="10">Muscle</tissue>
    </source>
</reference>
<feature type="compositionally biased region" description="Basic and acidic residues" evidence="6">
    <location>
        <begin position="663"/>
        <end position="672"/>
    </location>
</feature>
<dbReference type="GO" id="GO:0016339">
    <property type="term" value="P:calcium-dependent cell-cell adhesion via plasma membrane cell adhesion molecules"/>
    <property type="evidence" value="ECO:0007669"/>
    <property type="project" value="TreeGrafter"/>
</dbReference>
<evidence type="ECO:0000256" key="3">
    <source>
        <dbReference type="ARBA" id="ARBA00022837"/>
    </source>
</evidence>
<keyword evidence="11" id="KW-1185">Reference proteome</keyword>
<keyword evidence="7" id="KW-1133">Transmembrane helix</keyword>
<feature type="domain" description="Cadherin" evidence="9">
    <location>
        <begin position="38"/>
        <end position="128"/>
    </location>
</feature>
<feature type="region of interest" description="Disordered" evidence="6">
    <location>
        <begin position="694"/>
        <end position="733"/>
    </location>
</feature>
<keyword evidence="8" id="KW-0732">Signal</keyword>
<dbReference type="PANTHER" id="PTHR24027">
    <property type="entry name" value="CADHERIN-23"/>
    <property type="match status" value="1"/>
</dbReference>
<feature type="transmembrane region" description="Helical" evidence="7">
    <location>
        <begin position="539"/>
        <end position="562"/>
    </location>
</feature>
<evidence type="ECO:0000259" key="9">
    <source>
        <dbReference type="PROSITE" id="PS50268"/>
    </source>
</evidence>
<keyword evidence="7" id="KW-0812">Transmembrane</keyword>
<feature type="domain" description="Cadherin" evidence="9">
    <location>
        <begin position="250"/>
        <end position="356"/>
    </location>
</feature>
<dbReference type="InterPro" id="IPR002126">
    <property type="entry name" value="Cadherin-like_dom"/>
</dbReference>